<evidence type="ECO:0000313" key="4">
    <source>
        <dbReference type="Proteomes" id="UP000605846"/>
    </source>
</evidence>
<dbReference type="PANTHER" id="PTHR47219">
    <property type="entry name" value="RAB GTPASE-ACTIVATING PROTEIN 1-LIKE"/>
    <property type="match status" value="1"/>
</dbReference>
<dbReference type="SUPFAM" id="SSF47923">
    <property type="entry name" value="Ypt/Rab-GAP domain of gyp1p"/>
    <property type="match status" value="2"/>
</dbReference>
<organism evidence="3 4">
    <name type="scientific">Apophysomyces ossiformis</name>
    <dbReference type="NCBI Taxonomy" id="679940"/>
    <lineage>
        <taxon>Eukaryota</taxon>
        <taxon>Fungi</taxon>
        <taxon>Fungi incertae sedis</taxon>
        <taxon>Mucoromycota</taxon>
        <taxon>Mucoromycotina</taxon>
        <taxon>Mucoromycetes</taxon>
        <taxon>Mucorales</taxon>
        <taxon>Mucorineae</taxon>
        <taxon>Mucoraceae</taxon>
        <taxon>Apophysomyces</taxon>
    </lineage>
</organism>
<dbReference type="OrthoDB" id="294251at2759"/>
<dbReference type="Pfam" id="PF00566">
    <property type="entry name" value="RabGAP-TBC"/>
    <property type="match status" value="1"/>
</dbReference>
<dbReference type="FunFam" id="1.10.8.270:FF:000016">
    <property type="entry name" value="TBC1 domain family member 2A"/>
    <property type="match status" value="1"/>
</dbReference>
<proteinExistence type="predicted"/>
<comment type="caution">
    <text evidence="3">The sequence shown here is derived from an EMBL/GenBank/DDBJ whole genome shotgun (WGS) entry which is preliminary data.</text>
</comment>
<keyword evidence="4" id="KW-1185">Reference proteome</keyword>
<dbReference type="Proteomes" id="UP000605846">
    <property type="component" value="Unassembled WGS sequence"/>
</dbReference>
<protein>
    <recommendedName>
        <fullName evidence="2">Rab-GAP TBC domain-containing protein</fullName>
    </recommendedName>
</protein>
<dbReference type="InterPro" id="IPR000195">
    <property type="entry name" value="Rab-GAP-TBC_dom"/>
</dbReference>
<name>A0A8H7ETG9_9FUNG</name>
<accession>A0A8H7ETG9</accession>
<sequence length="459" mass="54168">MTETLQQAFQELSRQISNEQLKRPRLTTVRRIVQKEDRPYSPYTETSTELDISFPPSPLSLHDKKVDEPILVNGRAPSKHLDVEDKMHERRDQYGFRLPTQWVSLAHFRRVEDRYQHMLQRQSIKWKQFLAQDNHQWPTRSPKLKRYARRGIPQELRGKAWMHYSGAKAKMNQEPDLYDTLLEKLDTLHPHNEYAEMIQRDLHRTFPDNTRFCCAVTSADGSTTMIPEINDELQKLRRVLLAFTLYSPDIGYCQSMNFLVGYFLLFVTEVEAFWLLVVLVHDYFPKNMFDETMEGAHIDQAVLMMLIYEKIPTVWNRIAPRRCFWECEQANNLPPSTLVTSHWFFTLFVNILPVETVLRVWDCLFIEGYEVMFRVALTVIKLSEEKICTAEDPMDALQILQNTPRRMVDCHRLMEQVFSKEGIAADLSERDILQRRSILKNRSAQRKASCSTSKPFPWF</sequence>
<dbReference type="GO" id="GO:0031267">
    <property type="term" value="F:small GTPase binding"/>
    <property type="evidence" value="ECO:0007669"/>
    <property type="project" value="TreeGrafter"/>
</dbReference>
<dbReference type="SMART" id="SM00164">
    <property type="entry name" value="TBC"/>
    <property type="match status" value="1"/>
</dbReference>
<dbReference type="PROSITE" id="PS50086">
    <property type="entry name" value="TBC_RABGAP"/>
    <property type="match status" value="1"/>
</dbReference>
<dbReference type="InterPro" id="IPR035969">
    <property type="entry name" value="Rab-GAP_TBC_sf"/>
</dbReference>
<evidence type="ECO:0000313" key="3">
    <source>
        <dbReference type="EMBL" id="KAF7732772.1"/>
    </source>
</evidence>
<gene>
    <name evidence="3" type="ORF">EC973_000044</name>
</gene>
<dbReference type="Gene3D" id="1.10.10.750">
    <property type="entry name" value="Ypt/Rab-GAP domain of gyp1p, domain 1"/>
    <property type="match status" value="1"/>
</dbReference>
<feature type="transmembrane region" description="Helical" evidence="1">
    <location>
        <begin position="259"/>
        <end position="280"/>
    </location>
</feature>
<feature type="domain" description="Rab-GAP TBC" evidence="2">
    <location>
        <begin position="151"/>
        <end position="368"/>
    </location>
</feature>
<dbReference type="Gene3D" id="1.10.472.80">
    <property type="entry name" value="Ypt/Rab-GAP domain of gyp1p, domain 3"/>
    <property type="match status" value="1"/>
</dbReference>
<evidence type="ECO:0000256" key="1">
    <source>
        <dbReference type="SAM" id="Phobius"/>
    </source>
</evidence>
<dbReference type="GO" id="GO:0005096">
    <property type="term" value="F:GTPase activator activity"/>
    <property type="evidence" value="ECO:0007669"/>
    <property type="project" value="TreeGrafter"/>
</dbReference>
<dbReference type="PANTHER" id="PTHR47219:SF20">
    <property type="entry name" value="TBC1 DOMAIN FAMILY MEMBER 2B"/>
    <property type="match status" value="1"/>
</dbReference>
<keyword evidence="1" id="KW-0472">Membrane</keyword>
<reference evidence="3" key="1">
    <citation type="submission" date="2020-01" db="EMBL/GenBank/DDBJ databases">
        <title>Genome Sequencing of Three Apophysomyces-Like Fungal Strains Confirms a Novel Fungal Genus in the Mucoromycota with divergent Burkholderia-like Endosymbiotic Bacteria.</title>
        <authorList>
            <person name="Stajich J.E."/>
            <person name="Macias A.M."/>
            <person name="Carter-House D."/>
            <person name="Lovett B."/>
            <person name="Kasson L.R."/>
            <person name="Berry K."/>
            <person name="Grigoriev I."/>
            <person name="Chang Y."/>
            <person name="Spatafora J."/>
            <person name="Kasson M.T."/>
        </authorList>
    </citation>
    <scope>NUCLEOTIDE SEQUENCE</scope>
    <source>
        <strain evidence="3">NRRL A-21654</strain>
    </source>
</reference>
<keyword evidence="1" id="KW-0812">Transmembrane</keyword>
<keyword evidence="1" id="KW-1133">Transmembrane helix</keyword>
<dbReference type="EMBL" id="JABAYA010000001">
    <property type="protein sequence ID" value="KAF7732772.1"/>
    <property type="molecule type" value="Genomic_DNA"/>
</dbReference>
<dbReference type="AlphaFoldDB" id="A0A8H7ETG9"/>
<dbReference type="Gene3D" id="1.10.8.270">
    <property type="entry name" value="putative rabgap domain of human tbc1 domain family member 14 like domains"/>
    <property type="match status" value="1"/>
</dbReference>
<dbReference type="InterPro" id="IPR050302">
    <property type="entry name" value="Rab_GAP_TBC_domain"/>
</dbReference>
<evidence type="ECO:0000259" key="2">
    <source>
        <dbReference type="PROSITE" id="PS50086"/>
    </source>
</evidence>